<protein>
    <submittedName>
        <fullName evidence="1">Transposase</fullName>
    </submittedName>
</protein>
<dbReference type="Gene3D" id="3.30.70.1290">
    <property type="entry name" value="Transposase IS200-like"/>
    <property type="match status" value="1"/>
</dbReference>
<reference evidence="1 2" key="1">
    <citation type="submission" date="2024-08" db="EMBL/GenBank/DDBJ databases">
        <authorList>
            <person name="Ishaq N."/>
        </authorList>
    </citation>
    <scope>NUCLEOTIDE SEQUENCE [LARGE SCALE GENOMIC DNA]</scope>
    <source>
        <strain evidence="1 2">DSM 18651</strain>
    </source>
</reference>
<proteinExistence type="predicted"/>
<name>A0ABV4P5E4_9GAMM</name>
<dbReference type="InterPro" id="IPR036515">
    <property type="entry name" value="Transposase_17_sf"/>
</dbReference>
<organism evidence="1 2">
    <name type="scientific">Microbulbifer epialgicus</name>
    <dbReference type="NCBI Taxonomy" id="393907"/>
    <lineage>
        <taxon>Bacteria</taxon>
        <taxon>Pseudomonadati</taxon>
        <taxon>Pseudomonadota</taxon>
        <taxon>Gammaproteobacteria</taxon>
        <taxon>Cellvibrionales</taxon>
        <taxon>Microbulbiferaceae</taxon>
        <taxon>Microbulbifer</taxon>
    </lineage>
</organism>
<dbReference type="EMBL" id="JBGMEK010000059">
    <property type="protein sequence ID" value="MFA0812905.1"/>
    <property type="molecule type" value="Genomic_DNA"/>
</dbReference>
<dbReference type="PANTHER" id="PTHR34322">
    <property type="entry name" value="TRANSPOSASE, Y1_TNP DOMAIN-CONTAINING"/>
    <property type="match status" value="1"/>
</dbReference>
<dbReference type="PANTHER" id="PTHR34322:SF2">
    <property type="entry name" value="TRANSPOSASE IS200-LIKE DOMAIN-CONTAINING PROTEIN"/>
    <property type="match status" value="1"/>
</dbReference>
<evidence type="ECO:0000313" key="1">
    <source>
        <dbReference type="EMBL" id="MFA0812905.1"/>
    </source>
</evidence>
<dbReference type="RefSeq" id="WP_371840639.1">
    <property type="nucleotide sequence ID" value="NZ_JBGMEK010000059.1"/>
</dbReference>
<dbReference type="Proteomes" id="UP001569428">
    <property type="component" value="Unassembled WGS sequence"/>
</dbReference>
<comment type="caution">
    <text evidence="1">The sequence shown here is derived from an EMBL/GenBank/DDBJ whole genome shotgun (WGS) entry which is preliminary data.</text>
</comment>
<accession>A0ABV4P5E4</accession>
<dbReference type="SUPFAM" id="SSF143422">
    <property type="entry name" value="Transposase IS200-like"/>
    <property type="match status" value="1"/>
</dbReference>
<gene>
    <name evidence="1" type="ORF">ACCI49_18505</name>
</gene>
<evidence type="ECO:0000313" key="2">
    <source>
        <dbReference type="Proteomes" id="UP001569428"/>
    </source>
</evidence>
<keyword evidence="2" id="KW-1185">Reference proteome</keyword>
<sequence>MDISQFTRWLNESIARQANAEDNCTGRFWEGRFKSQALLDERALAACMAYVDLNPIHANITKTPEDSDHTSIQQRIRTLISGEQPKALLSLVDGERLHMPTELPFQLDHYLELVDWIGRHLDP</sequence>